<dbReference type="RefSeq" id="WP_084851454.1">
    <property type="nucleotide sequence ID" value="NZ_CP061724.1"/>
</dbReference>
<dbReference type="Proteomes" id="UP000193675">
    <property type="component" value="Unassembled WGS sequence"/>
</dbReference>
<dbReference type="OrthoDB" id="6922298at2"/>
<dbReference type="AlphaFoldDB" id="A0A1X0ZMD1"/>
<evidence type="ECO:0000313" key="3">
    <source>
        <dbReference type="Proteomes" id="UP000193675"/>
    </source>
</evidence>
<sequence>MSDENESPWMSTFSVPVVPRGERYVMLSGLAEKHKREAWAVISKTNPALALLLKDPNLKEIMRLFDADLLVEASVVPALPSEPLKGRKRAGD</sequence>
<gene>
    <name evidence="1" type="ORF">B7H17_24130</name>
    <name evidence="2" type="ORF">ID616_32505</name>
</gene>
<evidence type="ECO:0000313" key="1">
    <source>
        <dbReference type="EMBL" id="ORL58629.1"/>
    </source>
</evidence>
<evidence type="ECO:0008006" key="5">
    <source>
        <dbReference type="Google" id="ProtNLM"/>
    </source>
</evidence>
<evidence type="ECO:0000313" key="2">
    <source>
        <dbReference type="EMBL" id="QOD01314.1"/>
    </source>
</evidence>
<reference evidence="1 3" key="1">
    <citation type="submission" date="2017-04" db="EMBL/GenBank/DDBJ databases">
        <title>Presence of VIM-2 positive Pseudomonas species in chickens and their surrounding environment.</title>
        <authorList>
            <person name="Zhang R."/>
        </authorList>
    </citation>
    <scope>NUCLEOTIDE SEQUENCE [LARGE SCALE GENOMIC DNA]</scope>
    <source>
        <strain evidence="1 3">DZ-C18</strain>
    </source>
</reference>
<keyword evidence="2" id="KW-0614">Plasmid</keyword>
<dbReference type="Proteomes" id="UP000516786">
    <property type="component" value="Plasmid pZXPA-20-602k"/>
</dbReference>
<dbReference type="EMBL" id="CP061724">
    <property type="protein sequence ID" value="QOD01314.1"/>
    <property type="molecule type" value="Genomic_DNA"/>
</dbReference>
<evidence type="ECO:0000313" key="4">
    <source>
        <dbReference type="Proteomes" id="UP000516786"/>
    </source>
</evidence>
<reference evidence="2 4" key="2">
    <citation type="submission" date="2020-09" db="EMBL/GenBank/DDBJ databases">
        <title>Co-existence of a novel multidrug-resistance efflux pump with carbapenem resistance gene blaVIM-2 in one megaplasmid in Pseudomonas putida.</title>
        <authorList>
            <person name="Peng K."/>
            <person name="Li R."/>
        </authorList>
    </citation>
    <scope>NUCLEOTIDE SEQUENCE [LARGE SCALE GENOMIC DNA]</scope>
    <source>
        <strain evidence="2 4">ZXPA-20</strain>
        <plasmid evidence="2 4">pZXPA-20-602k</plasmid>
    </source>
</reference>
<proteinExistence type="predicted"/>
<protein>
    <recommendedName>
        <fullName evidence="5">Phage protein</fullName>
    </recommendedName>
</protein>
<dbReference type="EMBL" id="NBWC01000049">
    <property type="protein sequence ID" value="ORL58629.1"/>
    <property type="molecule type" value="Genomic_DNA"/>
</dbReference>
<geneLocation type="plasmid" evidence="2 4">
    <name>pZXPA-20-602k</name>
</geneLocation>
<organism evidence="1 3">
    <name type="scientific">Pseudomonas putida</name>
    <name type="common">Arthrobacter siderocapsulatus</name>
    <dbReference type="NCBI Taxonomy" id="303"/>
    <lineage>
        <taxon>Bacteria</taxon>
        <taxon>Pseudomonadati</taxon>
        <taxon>Pseudomonadota</taxon>
        <taxon>Gammaproteobacteria</taxon>
        <taxon>Pseudomonadales</taxon>
        <taxon>Pseudomonadaceae</taxon>
        <taxon>Pseudomonas</taxon>
    </lineage>
</organism>
<accession>A0A1X0ZMD1</accession>
<name>A0A1X0ZMD1_PSEPU</name>